<evidence type="ECO:0000256" key="1">
    <source>
        <dbReference type="ARBA" id="ARBA00004477"/>
    </source>
</evidence>
<feature type="transmembrane region" description="Helical" evidence="13">
    <location>
        <begin position="528"/>
        <end position="545"/>
    </location>
</feature>
<feature type="transmembrane region" description="Helical" evidence="13">
    <location>
        <begin position="505"/>
        <end position="522"/>
    </location>
</feature>
<reference evidence="14" key="1">
    <citation type="journal article" date="2023" name="Insect Mol. Biol.">
        <title>Genome sequencing provides insights into the evolution of gene families encoding plant cell wall-degrading enzymes in longhorned beetles.</title>
        <authorList>
            <person name="Shin N.R."/>
            <person name="Okamura Y."/>
            <person name="Kirsch R."/>
            <person name="Pauchet Y."/>
        </authorList>
    </citation>
    <scope>NUCLEOTIDE SEQUENCE</scope>
    <source>
        <strain evidence="14">RBIC_L_NR</strain>
    </source>
</reference>
<evidence type="ECO:0000256" key="7">
    <source>
        <dbReference type="ARBA" id="ARBA00023180"/>
    </source>
</evidence>
<feature type="transmembrane region" description="Helical" evidence="13">
    <location>
        <begin position="21"/>
        <end position="42"/>
    </location>
</feature>
<feature type="transmembrane region" description="Helical" evidence="13">
    <location>
        <begin position="557"/>
        <end position="580"/>
    </location>
</feature>
<evidence type="ECO:0000256" key="3">
    <source>
        <dbReference type="ARBA" id="ARBA00022824"/>
    </source>
</evidence>
<keyword evidence="6" id="KW-1015">Disulfide bond</keyword>
<dbReference type="InterPro" id="IPR007246">
    <property type="entry name" value="Gaa1"/>
</dbReference>
<comment type="subcellular location">
    <subcellularLocation>
        <location evidence="1">Endoplasmic reticulum membrane</location>
        <topology evidence="1">Multi-pass membrane protein</topology>
    </subcellularLocation>
</comment>
<keyword evidence="5 13" id="KW-0472">Membrane</keyword>
<evidence type="ECO:0000256" key="6">
    <source>
        <dbReference type="ARBA" id="ARBA00023157"/>
    </source>
</evidence>
<evidence type="ECO:0000256" key="5">
    <source>
        <dbReference type="ARBA" id="ARBA00023136"/>
    </source>
</evidence>
<keyword evidence="4 13" id="KW-1133">Transmembrane helix</keyword>
<comment type="function">
    <text evidence="9">Component of the glycosylphosphatidylinositol-anchor (GPI-anchor) transamidase (GPI-T) complex that catalyzes the formation of the linkage between a proprotein and a GPI-anchor and participates in GPI anchored protein biosynthesis. Binds GPI-anchor.</text>
</comment>
<evidence type="ECO:0000313" key="14">
    <source>
        <dbReference type="EMBL" id="KAJ8971337.1"/>
    </source>
</evidence>
<keyword evidence="2 13" id="KW-0812">Transmembrane</keyword>
<evidence type="ECO:0000256" key="2">
    <source>
        <dbReference type="ARBA" id="ARBA00022692"/>
    </source>
</evidence>
<dbReference type="FunFam" id="3.40.630.10:FF:000047">
    <property type="entry name" value="Glycosylphosphatidylinositol anchor attachment 1 protein"/>
    <property type="match status" value="1"/>
</dbReference>
<dbReference type="GO" id="GO:0016255">
    <property type="term" value="P:attachment of GPI anchor to protein"/>
    <property type="evidence" value="ECO:0007669"/>
    <property type="project" value="TreeGrafter"/>
</dbReference>
<dbReference type="Pfam" id="PF04114">
    <property type="entry name" value="Gaa1"/>
    <property type="match status" value="1"/>
</dbReference>
<dbReference type="EMBL" id="JANEYF010000229">
    <property type="protein sequence ID" value="KAJ8971337.1"/>
    <property type="molecule type" value="Genomic_DNA"/>
</dbReference>
<dbReference type="Gene3D" id="3.40.630.10">
    <property type="entry name" value="Zn peptidases"/>
    <property type="match status" value="1"/>
</dbReference>
<dbReference type="PANTHER" id="PTHR13304:SF0">
    <property type="entry name" value="GLYCOSYLPHOSPHATIDYLINOSITOL ANCHOR ATTACHMENT 1 PROTEIN"/>
    <property type="match status" value="1"/>
</dbReference>
<dbReference type="PANTHER" id="PTHR13304">
    <property type="entry name" value="GLYCOSYLPHOSPHATIDYLINOSITOL ANCHOR ATTACHMENT 1 PROTEIN"/>
    <property type="match status" value="1"/>
</dbReference>
<dbReference type="Proteomes" id="UP001162156">
    <property type="component" value="Unassembled WGS sequence"/>
</dbReference>
<dbReference type="AlphaFoldDB" id="A0AAV8ZV08"/>
<evidence type="ECO:0000256" key="13">
    <source>
        <dbReference type="SAM" id="Phobius"/>
    </source>
</evidence>
<comment type="caution">
    <text evidence="14">The sequence shown here is derived from an EMBL/GenBank/DDBJ whole genome shotgun (WGS) entry which is preliminary data.</text>
</comment>
<evidence type="ECO:0000256" key="4">
    <source>
        <dbReference type="ARBA" id="ARBA00022989"/>
    </source>
</evidence>
<dbReference type="GO" id="GO:0042765">
    <property type="term" value="C:GPI-anchor transamidase complex"/>
    <property type="evidence" value="ECO:0007669"/>
    <property type="project" value="InterPro"/>
</dbReference>
<keyword evidence="3" id="KW-0256">Endoplasmic reticulum</keyword>
<keyword evidence="7" id="KW-0325">Glycoprotein</keyword>
<feature type="transmembrane region" description="Helical" evidence="13">
    <location>
        <begin position="613"/>
        <end position="634"/>
    </location>
</feature>
<feature type="transmembrane region" description="Helical" evidence="13">
    <location>
        <begin position="440"/>
        <end position="458"/>
    </location>
</feature>
<comment type="subunit">
    <text evidence="10">Heteropentamer. Part of the GPI-anchor transamidase complex, consisting of PIGK, PIGT, PIGS, PIGU and GAA1. Interacts with PIGK.</text>
</comment>
<evidence type="ECO:0000256" key="11">
    <source>
        <dbReference type="ARBA" id="ARBA00093619"/>
    </source>
</evidence>
<protein>
    <recommendedName>
        <fullName evidence="11">GPI-anchor transamidase component GPAA1</fullName>
    </recommendedName>
    <alternativeName>
        <fullName evidence="8">GAA1 protein homolog</fullName>
    </alternativeName>
    <alternativeName>
        <fullName evidence="12">Glycosylphosphatidylinositol anchor attachment 1 protein</fullName>
    </alternativeName>
</protein>
<evidence type="ECO:0000256" key="12">
    <source>
        <dbReference type="ARBA" id="ARBA00093661"/>
    </source>
</evidence>
<proteinExistence type="predicted"/>
<dbReference type="PIRSF" id="PIRSF036762">
    <property type="entry name" value="GAA1"/>
    <property type="match status" value="1"/>
</dbReference>
<sequence>MGLLTDPGAGQGKFIKALLQYYSKICIILYFSGIIWFCALAYPPMNASTYFSENALLPGLVKSQFHEDKLASSFHNELLDEMKKYDNSIPYPWLLAKFKQIGLDTYTHNFTLYSPLNKKEKYSGKNVYGILRAARASSTEALVLSVPYRPPVSVHPTTAPSIAIMLAFAKYANKEKYWAKDIIFLITEHEQLGIQAWLEAYHGVTCGNENTLDHGDLKGRAGAIQAAINLELHSARIGQMDIKIEGLNGQLPNLDLFNLASKMCAKEGLYHTFKNKGQEYHRDPVKEWKYYFKNLIAMVATQATGIPNGNHGLFHRFGIQALTLEGFEQSKARGSSKVGFVSIGRIIEGTFRSLNNLLERFHQSFFFLFTPLFRQIHLHCISSFCVMLCRLYMPAVCLIAGALFIKSCAKWFKFEGSTNEEKRENTHEQQEITELKVDKIIFIFLLTHFCGVLIMNLPQYITLICDQYNYNASTCIFYTLSAISAVFLLLPYLVPFRTCERSMNMLNILCMLELGTVLICLAMNNFSLGIFCAAVSVPVALLVNPTSCRYYSVLQRILWLLTHPLVVLTTVVLVNTYLMFPDVKQKEIISRGLDATQQAIVYSIVDSMIYGNWMFSVVTSIFIPNWLCFWCIAFSDIKKPKNLLTEAKKTN</sequence>
<evidence type="ECO:0000313" key="15">
    <source>
        <dbReference type="Proteomes" id="UP001162156"/>
    </source>
</evidence>
<name>A0AAV8ZV08_9CUCU</name>
<evidence type="ECO:0000256" key="9">
    <source>
        <dbReference type="ARBA" id="ARBA00093336"/>
    </source>
</evidence>
<feature type="transmembrane region" description="Helical" evidence="13">
    <location>
        <begin position="381"/>
        <end position="405"/>
    </location>
</feature>
<keyword evidence="15" id="KW-1185">Reference proteome</keyword>
<organism evidence="14 15">
    <name type="scientific">Rhamnusium bicolor</name>
    <dbReference type="NCBI Taxonomy" id="1586634"/>
    <lineage>
        <taxon>Eukaryota</taxon>
        <taxon>Metazoa</taxon>
        <taxon>Ecdysozoa</taxon>
        <taxon>Arthropoda</taxon>
        <taxon>Hexapoda</taxon>
        <taxon>Insecta</taxon>
        <taxon>Pterygota</taxon>
        <taxon>Neoptera</taxon>
        <taxon>Endopterygota</taxon>
        <taxon>Coleoptera</taxon>
        <taxon>Polyphaga</taxon>
        <taxon>Cucujiformia</taxon>
        <taxon>Chrysomeloidea</taxon>
        <taxon>Cerambycidae</taxon>
        <taxon>Lepturinae</taxon>
        <taxon>Rhagiini</taxon>
        <taxon>Rhamnusium</taxon>
    </lineage>
</organism>
<gene>
    <name evidence="14" type="ORF">NQ314_000750</name>
</gene>
<accession>A0AAV8ZV08</accession>
<evidence type="ECO:0000256" key="8">
    <source>
        <dbReference type="ARBA" id="ARBA00083563"/>
    </source>
</evidence>
<feature type="transmembrane region" description="Helical" evidence="13">
    <location>
        <begin position="470"/>
        <end position="493"/>
    </location>
</feature>
<evidence type="ECO:0000256" key="10">
    <source>
        <dbReference type="ARBA" id="ARBA00093557"/>
    </source>
</evidence>